<evidence type="ECO:0000256" key="4">
    <source>
        <dbReference type="ARBA" id="ARBA00022679"/>
    </source>
</evidence>
<dbReference type="CDD" id="cd07041">
    <property type="entry name" value="STAS_RsbR_RsbS_like"/>
    <property type="match status" value="1"/>
</dbReference>
<evidence type="ECO:0000313" key="12">
    <source>
        <dbReference type="Proteomes" id="UP000654993"/>
    </source>
</evidence>
<dbReference type="SUPFAM" id="SSF52091">
    <property type="entry name" value="SpoIIaa-like"/>
    <property type="match status" value="1"/>
</dbReference>
<evidence type="ECO:0000256" key="2">
    <source>
        <dbReference type="ARBA" id="ARBA00012438"/>
    </source>
</evidence>
<evidence type="ECO:0000259" key="9">
    <source>
        <dbReference type="PROSITE" id="PS50109"/>
    </source>
</evidence>
<dbReference type="CDD" id="cd00082">
    <property type="entry name" value="HisKA"/>
    <property type="match status" value="1"/>
</dbReference>
<dbReference type="Gene3D" id="3.30.565.10">
    <property type="entry name" value="Histidine kinase-like ATPase, C-terminal domain"/>
    <property type="match status" value="1"/>
</dbReference>
<dbReference type="SMART" id="SM00388">
    <property type="entry name" value="HisKA"/>
    <property type="match status" value="1"/>
</dbReference>
<sequence length="515" mass="58942">MPSKDTHEHNSHQSRLASVGQIAAGIAHEVRNPLTAVKGFLQLLQKQSPHTYLDIAQAELDNAITTLQNLLNISKADSEEEQPVKIHLCAELESLLNLFQDQIYRVTIEKKFEDAEVSITGKRNQLKKAFFNILKNAFEAIEGQGTIKIHHYIQDELVYVTISDTGVGIPKERIDLLGTPFYTTKSEGTGMGLAYVFSTIYQHNGRIEIESEEGKGTTFKFIFPMEMPMDKGVERMDLHYESDIDLQGFFDLNKQEFERYLLQEVVNLQEILDEIKTVGGIDLLANAHHLAALVIDNREPEVINFAQLEGKFWAQHSTLNIEVKLEWFQAFRRILWHFIYNFTRLSGSDYKMDDFFKMEYRINITLDIFLRHFFTSYTTFKDEMIKTHREMIDDLSVPLIPLTSSVFILPLLGTIDTHRAKAIQEKMLHQIETHKIRSLIIDMSGVVYLDTMVVQHLFKILHGVSYMGCTAIITGIRAEIANTMVNLGISLNDRIETKGTLQQALEELGLQITNT</sequence>
<name>A0A916VGC5_9BACL</name>
<gene>
    <name evidence="11" type="ORF">PRECH8_06810</name>
</gene>
<dbReference type="AlphaFoldDB" id="A0A916VGC5"/>
<dbReference type="Pfam" id="PF02518">
    <property type="entry name" value="HATPase_c"/>
    <property type="match status" value="1"/>
</dbReference>
<dbReference type="GO" id="GO:0000155">
    <property type="term" value="F:phosphorelay sensor kinase activity"/>
    <property type="evidence" value="ECO:0007669"/>
    <property type="project" value="InterPro"/>
</dbReference>
<dbReference type="RefSeq" id="WP_242457417.1">
    <property type="nucleotide sequence ID" value="NZ_BMAQ01000005.1"/>
</dbReference>
<evidence type="ECO:0000256" key="6">
    <source>
        <dbReference type="ARBA" id="ARBA00022777"/>
    </source>
</evidence>
<dbReference type="EC" id="2.7.13.3" evidence="2"/>
<reference evidence="11" key="1">
    <citation type="submission" date="2020-08" db="EMBL/GenBank/DDBJ databases">
        <authorList>
            <person name="Uke A."/>
            <person name="Chhe C."/>
            <person name="Baramee S."/>
            <person name="Kosugi A."/>
        </authorList>
    </citation>
    <scope>NUCLEOTIDE SEQUENCE</scope>
    <source>
        <strain evidence="11">DA-C8</strain>
    </source>
</reference>
<dbReference type="EMBL" id="BMAQ01000005">
    <property type="protein sequence ID" value="GFR37385.1"/>
    <property type="molecule type" value="Genomic_DNA"/>
</dbReference>
<keyword evidence="7" id="KW-0067">ATP-binding</keyword>
<dbReference type="Pfam" id="PF01740">
    <property type="entry name" value="STAS"/>
    <property type="match status" value="1"/>
</dbReference>
<dbReference type="SMART" id="SM00387">
    <property type="entry name" value="HATPase_c"/>
    <property type="match status" value="1"/>
</dbReference>
<dbReference type="InterPro" id="IPR036890">
    <property type="entry name" value="HATPase_C_sf"/>
</dbReference>
<feature type="domain" description="Histidine kinase" evidence="9">
    <location>
        <begin position="25"/>
        <end position="227"/>
    </location>
</feature>
<dbReference type="SUPFAM" id="SSF55874">
    <property type="entry name" value="ATPase domain of HSP90 chaperone/DNA topoisomerase II/histidine kinase"/>
    <property type="match status" value="1"/>
</dbReference>
<dbReference type="InterPro" id="IPR004358">
    <property type="entry name" value="Sig_transdc_His_kin-like_C"/>
</dbReference>
<dbReference type="PANTHER" id="PTHR43065:SF46">
    <property type="entry name" value="C4-DICARBOXYLATE TRANSPORT SENSOR PROTEIN DCTB"/>
    <property type="match status" value="1"/>
</dbReference>
<organism evidence="11 12">
    <name type="scientific">Insulibacter thermoxylanivorax</name>
    <dbReference type="NCBI Taxonomy" id="2749268"/>
    <lineage>
        <taxon>Bacteria</taxon>
        <taxon>Bacillati</taxon>
        <taxon>Bacillota</taxon>
        <taxon>Bacilli</taxon>
        <taxon>Bacillales</taxon>
        <taxon>Paenibacillaceae</taxon>
        <taxon>Insulibacter</taxon>
    </lineage>
</organism>
<dbReference type="InterPro" id="IPR005467">
    <property type="entry name" value="His_kinase_dom"/>
</dbReference>
<comment type="catalytic activity">
    <reaction evidence="1">
        <text>ATP + protein L-histidine = ADP + protein N-phospho-L-histidine.</text>
        <dbReference type="EC" id="2.7.13.3"/>
    </reaction>
</comment>
<dbReference type="SUPFAM" id="SSF47384">
    <property type="entry name" value="Homodimeric domain of signal transducing histidine kinase"/>
    <property type="match status" value="1"/>
</dbReference>
<dbReference type="InterPro" id="IPR036513">
    <property type="entry name" value="STAS_dom_sf"/>
</dbReference>
<keyword evidence="8" id="KW-0902">Two-component regulatory system</keyword>
<evidence type="ECO:0000256" key="1">
    <source>
        <dbReference type="ARBA" id="ARBA00000085"/>
    </source>
</evidence>
<dbReference type="Pfam" id="PF00512">
    <property type="entry name" value="HisKA"/>
    <property type="match status" value="1"/>
</dbReference>
<dbReference type="PRINTS" id="PR00344">
    <property type="entry name" value="BCTRLSENSOR"/>
</dbReference>
<keyword evidence="12" id="KW-1185">Reference proteome</keyword>
<proteinExistence type="predicted"/>
<keyword evidence="5" id="KW-0547">Nucleotide-binding</keyword>
<reference evidence="11" key="2">
    <citation type="journal article" date="2021" name="Data Brief">
        <title>Draft genome sequence data of the facultative, thermophilic, xylanolytic bacterium Paenibacillus sp. strain DA-C8.</title>
        <authorList>
            <person name="Chhe C."/>
            <person name="Uke A."/>
            <person name="Baramee S."/>
            <person name="Ungkulpasvich U."/>
            <person name="Tachaapaikoon C."/>
            <person name="Pason P."/>
            <person name="Waeonukul R."/>
            <person name="Ratanakhanokchai K."/>
            <person name="Kosugi A."/>
        </authorList>
    </citation>
    <scope>NUCLEOTIDE SEQUENCE</scope>
    <source>
        <strain evidence="11">DA-C8</strain>
    </source>
</reference>
<accession>A0A916VGC5</accession>
<dbReference type="PROSITE" id="PS50801">
    <property type="entry name" value="STAS"/>
    <property type="match status" value="1"/>
</dbReference>
<evidence type="ECO:0000256" key="5">
    <source>
        <dbReference type="ARBA" id="ARBA00022741"/>
    </source>
</evidence>
<dbReference type="PROSITE" id="PS50109">
    <property type="entry name" value="HIS_KIN"/>
    <property type="match status" value="1"/>
</dbReference>
<dbReference type="Gene3D" id="3.30.750.24">
    <property type="entry name" value="STAS domain"/>
    <property type="match status" value="1"/>
</dbReference>
<evidence type="ECO:0000256" key="8">
    <source>
        <dbReference type="ARBA" id="ARBA00023012"/>
    </source>
</evidence>
<evidence type="ECO:0000256" key="3">
    <source>
        <dbReference type="ARBA" id="ARBA00022553"/>
    </source>
</evidence>
<keyword evidence="4" id="KW-0808">Transferase</keyword>
<dbReference type="GO" id="GO:0005524">
    <property type="term" value="F:ATP binding"/>
    <property type="evidence" value="ECO:0007669"/>
    <property type="project" value="UniProtKB-KW"/>
</dbReference>
<dbReference type="Gene3D" id="1.10.287.130">
    <property type="match status" value="1"/>
</dbReference>
<dbReference type="InterPro" id="IPR003594">
    <property type="entry name" value="HATPase_dom"/>
</dbReference>
<dbReference type="InterPro" id="IPR036097">
    <property type="entry name" value="HisK_dim/P_sf"/>
</dbReference>
<evidence type="ECO:0000313" key="11">
    <source>
        <dbReference type="EMBL" id="GFR37385.1"/>
    </source>
</evidence>
<evidence type="ECO:0000259" key="10">
    <source>
        <dbReference type="PROSITE" id="PS50801"/>
    </source>
</evidence>
<protein>
    <recommendedName>
        <fullName evidence="2">histidine kinase</fullName>
        <ecNumber evidence="2">2.7.13.3</ecNumber>
    </recommendedName>
</protein>
<comment type="caution">
    <text evidence="11">The sequence shown here is derived from an EMBL/GenBank/DDBJ whole genome shotgun (WGS) entry which is preliminary data.</text>
</comment>
<feature type="domain" description="STAS" evidence="10">
    <location>
        <begin position="396"/>
        <end position="508"/>
    </location>
</feature>
<evidence type="ECO:0000256" key="7">
    <source>
        <dbReference type="ARBA" id="ARBA00022840"/>
    </source>
</evidence>
<dbReference type="InterPro" id="IPR003661">
    <property type="entry name" value="HisK_dim/P_dom"/>
</dbReference>
<dbReference type="PANTHER" id="PTHR43065">
    <property type="entry name" value="SENSOR HISTIDINE KINASE"/>
    <property type="match status" value="1"/>
</dbReference>
<dbReference type="InterPro" id="IPR002645">
    <property type="entry name" value="STAS_dom"/>
</dbReference>
<keyword evidence="3" id="KW-0597">Phosphoprotein</keyword>
<keyword evidence="6" id="KW-0418">Kinase</keyword>
<dbReference type="Proteomes" id="UP000654993">
    <property type="component" value="Unassembled WGS sequence"/>
</dbReference>